<name>A0AAV4AT13_9GAST</name>
<organism evidence="1 2">
    <name type="scientific">Plakobranchus ocellatus</name>
    <dbReference type="NCBI Taxonomy" id="259542"/>
    <lineage>
        <taxon>Eukaryota</taxon>
        <taxon>Metazoa</taxon>
        <taxon>Spiralia</taxon>
        <taxon>Lophotrochozoa</taxon>
        <taxon>Mollusca</taxon>
        <taxon>Gastropoda</taxon>
        <taxon>Heterobranchia</taxon>
        <taxon>Euthyneura</taxon>
        <taxon>Panpulmonata</taxon>
        <taxon>Sacoglossa</taxon>
        <taxon>Placobranchoidea</taxon>
        <taxon>Plakobranchidae</taxon>
        <taxon>Plakobranchus</taxon>
    </lineage>
</organism>
<dbReference type="AlphaFoldDB" id="A0AAV4AT13"/>
<comment type="caution">
    <text evidence="1">The sequence shown here is derived from an EMBL/GenBank/DDBJ whole genome shotgun (WGS) entry which is preliminary data.</text>
</comment>
<dbReference type="EMBL" id="BLXT01004129">
    <property type="protein sequence ID" value="GFO09948.1"/>
    <property type="molecule type" value="Genomic_DNA"/>
</dbReference>
<sequence>MARSRRWPPYRQYIAEHTSACARSLGFSLTVRQSFPCQQPCGPKIEVHVYPGVIMTRNHTRPKGIMSESAHQQNMWTPLELRSQFLCKSF</sequence>
<accession>A0AAV4AT13</accession>
<evidence type="ECO:0000313" key="1">
    <source>
        <dbReference type="EMBL" id="GFO09948.1"/>
    </source>
</evidence>
<reference evidence="1 2" key="1">
    <citation type="journal article" date="2021" name="Elife">
        <title>Chloroplast acquisition without the gene transfer in kleptoplastic sea slugs, Plakobranchus ocellatus.</title>
        <authorList>
            <person name="Maeda T."/>
            <person name="Takahashi S."/>
            <person name="Yoshida T."/>
            <person name="Shimamura S."/>
            <person name="Takaki Y."/>
            <person name="Nagai Y."/>
            <person name="Toyoda A."/>
            <person name="Suzuki Y."/>
            <person name="Arimoto A."/>
            <person name="Ishii H."/>
            <person name="Satoh N."/>
            <person name="Nishiyama T."/>
            <person name="Hasebe M."/>
            <person name="Maruyama T."/>
            <person name="Minagawa J."/>
            <person name="Obokata J."/>
            <person name="Shigenobu S."/>
        </authorList>
    </citation>
    <scope>NUCLEOTIDE SEQUENCE [LARGE SCALE GENOMIC DNA]</scope>
</reference>
<protein>
    <submittedName>
        <fullName evidence="1">Uncharacterized protein</fullName>
    </submittedName>
</protein>
<dbReference type="Proteomes" id="UP000735302">
    <property type="component" value="Unassembled WGS sequence"/>
</dbReference>
<gene>
    <name evidence="1" type="ORF">PoB_003645300</name>
</gene>
<proteinExistence type="predicted"/>
<keyword evidence="2" id="KW-1185">Reference proteome</keyword>
<evidence type="ECO:0000313" key="2">
    <source>
        <dbReference type="Proteomes" id="UP000735302"/>
    </source>
</evidence>